<dbReference type="Proteomes" id="UP001497680">
    <property type="component" value="Unassembled WGS sequence"/>
</dbReference>
<comment type="caution">
    <text evidence="1">The sequence shown here is derived from an EMBL/GenBank/DDBJ whole genome shotgun (WGS) entry which is preliminary data.</text>
</comment>
<sequence>MNVKLSVDGQDGAFIAQSTGLRDVQNSGNGQLQLYDPRIEYERDGRAGADAPRSVSGSAAGHLSVQLVESPVIKGGIRAIVVASQSSQELPSFVDVPVGRDLLLTAIGGNGEDGMNGEDGGNGHDGVNGVDASEVSDATAGSNGGHGGNAGHGGDGADGGNGGTVEIIVHEDQAHLLMAVKWDIRGGKGGQLGQHGRPGQGGIRGKGGKGHEWEERVGYIYSCTDRCAGVTSNTSSLVRLKSKAHRRSNVALARLGTQMVTGGNMAMLMTQVATRFNALRDPLVNPGVCKCHGGQGNCAGCDSEPITRKFKRVDGLDGEHGRSGTTCTSVLHNGIDGPRGSVTIVVQKSDNSQQEYSSLYSLELVDFDAEDENGDGVFEPGEHFFIRRITVRNSGGMPSPTRPIQLNAVESDWFKLVDGDDGRTLLPSIKEGSSVTINSSIKVRIREREEYESLEVGAIFTRREAIQLRATMPWIERDIPKFDSNMAIDIRYPCELRNIQALATVAQASLSKLSFEVYNHGNRTIGPHGDNSRPVEVDISFPEKFGQLLSESGQWNDTVTISPSNIRSRGSLVLKQQLRIHDNAQSYQHVTAVVKLYLGKPTHVPSDGQVEVNPVHIVEITMQVSDLYYNNPSASFLLVTNSETERERADSIRLFVSSSLGMEIDTWNLSLYAGLDQRDDDSDAVWNILSKYHGKTIIFLGNQFEFFSQGTKSIFDVCDPEVVSTAAANNTNFLFLDTPDFKPHETLINEVVFCSNEPVSDTRASINQSHRFDSVADFITAITQQKQLSSLSHAKYAINVSKKWHQVGTSKSETMAKNLAEQLQRKLPTDRFLVTFNRPEDSRVCRPDVIVAVGVPYHNSMASLERAAASDLIGDMFPTDGIRAAEAYMIVEAIPLHCRVDLLWGTAAGSPSDGNHGLTLRSDFAIEALTASLIQTTHREVELLLDKAPWPDKLLPSNPSTHSYEQLKFLFAAHLPALHAILFHPQALDPTAAVNGDVQLVLSYALAATRPQSKRQIAAQALTPSGHRRRRAHDLLKAGIAMLFWKKNIAEIQVRDFFSAADDPTDRDTSAAVLRMVARLTNQSEHAVRKGKQDAADLVRGPLYIGPEDWNSRAAAVKERSKRIAEEGNKARKMLDVMGR</sequence>
<accession>A0ACC0CN23</accession>
<name>A0ACC0CN23_9PEZI</name>
<reference evidence="1 2" key="1">
    <citation type="journal article" date="2022" name="New Phytol.">
        <title>Ecological generalism drives hyperdiversity of secondary metabolite gene clusters in xylarialean endophytes.</title>
        <authorList>
            <person name="Franco M.E.E."/>
            <person name="Wisecaver J.H."/>
            <person name="Arnold A.E."/>
            <person name="Ju Y.M."/>
            <person name="Slot J.C."/>
            <person name="Ahrendt S."/>
            <person name="Moore L.P."/>
            <person name="Eastman K.E."/>
            <person name="Scott K."/>
            <person name="Konkel Z."/>
            <person name="Mondo S.J."/>
            <person name="Kuo A."/>
            <person name="Hayes R.D."/>
            <person name="Haridas S."/>
            <person name="Andreopoulos B."/>
            <person name="Riley R."/>
            <person name="LaButti K."/>
            <person name="Pangilinan J."/>
            <person name="Lipzen A."/>
            <person name="Amirebrahimi M."/>
            <person name="Yan J."/>
            <person name="Adam C."/>
            <person name="Keymanesh K."/>
            <person name="Ng V."/>
            <person name="Louie K."/>
            <person name="Northen T."/>
            <person name="Drula E."/>
            <person name="Henrissat B."/>
            <person name="Hsieh H.M."/>
            <person name="Youens-Clark K."/>
            <person name="Lutzoni F."/>
            <person name="Miadlikowska J."/>
            <person name="Eastwood D.C."/>
            <person name="Hamelin R.C."/>
            <person name="Grigoriev I.V."/>
            <person name="U'Ren J.M."/>
        </authorList>
    </citation>
    <scope>NUCLEOTIDE SEQUENCE [LARGE SCALE GENOMIC DNA]</scope>
    <source>
        <strain evidence="1 2">ER1909</strain>
    </source>
</reference>
<protein>
    <submittedName>
        <fullName evidence="1">Uncharacterized protein</fullName>
    </submittedName>
</protein>
<keyword evidence="2" id="KW-1185">Reference proteome</keyword>
<gene>
    <name evidence="1" type="ORF">F4821DRAFT_248641</name>
</gene>
<evidence type="ECO:0000313" key="1">
    <source>
        <dbReference type="EMBL" id="KAI6081695.1"/>
    </source>
</evidence>
<proteinExistence type="predicted"/>
<organism evidence="1 2">
    <name type="scientific">Hypoxylon rubiginosum</name>
    <dbReference type="NCBI Taxonomy" id="110542"/>
    <lineage>
        <taxon>Eukaryota</taxon>
        <taxon>Fungi</taxon>
        <taxon>Dikarya</taxon>
        <taxon>Ascomycota</taxon>
        <taxon>Pezizomycotina</taxon>
        <taxon>Sordariomycetes</taxon>
        <taxon>Xylariomycetidae</taxon>
        <taxon>Xylariales</taxon>
        <taxon>Hypoxylaceae</taxon>
        <taxon>Hypoxylon</taxon>
    </lineage>
</organism>
<evidence type="ECO:0000313" key="2">
    <source>
        <dbReference type="Proteomes" id="UP001497680"/>
    </source>
</evidence>
<dbReference type="EMBL" id="MU394388">
    <property type="protein sequence ID" value="KAI6081695.1"/>
    <property type="molecule type" value="Genomic_DNA"/>
</dbReference>